<evidence type="ECO:0000313" key="2">
    <source>
        <dbReference type="Proteomes" id="UP001150062"/>
    </source>
</evidence>
<dbReference type="Proteomes" id="UP001150062">
    <property type="component" value="Unassembled WGS sequence"/>
</dbReference>
<gene>
    <name evidence="1" type="ORF">M0813_00464</name>
</gene>
<name>A0ABQ8YB05_9EUKA</name>
<dbReference type="EMBL" id="JAOAOG010000191">
    <property type="protein sequence ID" value="KAJ6241760.1"/>
    <property type="molecule type" value="Genomic_DNA"/>
</dbReference>
<organism evidence="1 2">
    <name type="scientific">Anaeramoeba flamelloides</name>
    <dbReference type="NCBI Taxonomy" id="1746091"/>
    <lineage>
        <taxon>Eukaryota</taxon>
        <taxon>Metamonada</taxon>
        <taxon>Anaeramoebidae</taxon>
        <taxon>Anaeramoeba</taxon>
    </lineage>
</organism>
<evidence type="ECO:0000313" key="1">
    <source>
        <dbReference type="EMBL" id="KAJ6241760.1"/>
    </source>
</evidence>
<comment type="caution">
    <text evidence="1">The sequence shown here is derived from an EMBL/GenBank/DDBJ whole genome shotgun (WGS) entry which is preliminary data.</text>
</comment>
<proteinExistence type="predicted"/>
<keyword evidence="2" id="KW-1185">Reference proteome</keyword>
<reference evidence="1" key="1">
    <citation type="submission" date="2022-08" db="EMBL/GenBank/DDBJ databases">
        <title>Novel sulfate-reducing endosymbionts in the free-living metamonad Anaeramoeba.</title>
        <authorList>
            <person name="Jerlstrom-Hultqvist J."/>
            <person name="Cepicka I."/>
            <person name="Gallot-Lavallee L."/>
            <person name="Salas-Leiva D."/>
            <person name="Curtis B.A."/>
            <person name="Zahonova K."/>
            <person name="Pipaliya S."/>
            <person name="Dacks J."/>
            <person name="Roger A.J."/>
        </authorList>
    </citation>
    <scope>NUCLEOTIDE SEQUENCE</scope>
    <source>
        <strain evidence="1">Schooner1</strain>
    </source>
</reference>
<accession>A0ABQ8YB05</accession>
<sequence>MTTKRNQKYKVIAWMRSVLGEKILLNQSQDELLNNFCRVINFFQDDCVPKIER</sequence>
<protein>
    <submittedName>
        <fullName evidence="1">Uncharacterized protein</fullName>
    </submittedName>
</protein>